<dbReference type="InterPro" id="IPR046533">
    <property type="entry name" value="DUF6598"/>
</dbReference>
<evidence type="ECO:0000259" key="1">
    <source>
        <dbReference type="Pfam" id="PF20241"/>
    </source>
</evidence>
<organism evidence="2 3">
    <name type="scientific">Eleusine coracana subsp. coracana</name>
    <dbReference type="NCBI Taxonomy" id="191504"/>
    <lineage>
        <taxon>Eukaryota</taxon>
        <taxon>Viridiplantae</taxon>
        <taxon>Streptophyta</taxon>
        <taxon>Embryophyta</taxon>
        <taxon>Tracheophyta</taxon>
        <taxon>Spermatophyta</taxon>
        <taxon>Magnoliopsida</taxon>
        <taxon>Liliopsida</taxon>
        <taxon>Poales</taxon>
        <taxon>Poaceae</taxon>
        <taxon>PACMAD clade</taxon>
        <taxon>Chloridoideae</taxon>
        <taxon>Cynodonteae</taxon>
        <taxon>Eleusininae</taxon>
        <taxon>Eleusine</taxon>
    </lineage>
</organism>
<proteinExistence type="predicted"/>
<dbReference type="Proteomes" id="UP001054889">
    <property type="component" value="Unassembled WGS sequence"/>
</dbReference>
<reference evidence="2" key="2">
    <citation type="submission" date="2021-12" db="EMBL/GenBank/DDBJ databases">
        <title>Resequencing data analysis of finger millet.</title>
        <authorList>
            <person name="Hatakeyama M."/>
            <person name="Aluri S."/>
            <person name="Balachadran M.T."/>
            <person name="Sivarajan S.R."/>
            <person name="Poveda L."/>
            <person name="Shimizu-Inatsugi R."/>
            <person name="Schlapbach R."/>
            <person name="Sreeman S.M."/>
            <person name="Shimizu K.K."/>
        </authorList>
    </citation>
    <scope>NUCLEOTIDE SEQUENCE</scope>
</reference>
<dbReference type="AlphaFoldDB" id="A0AAV5F0T3"/>
<dbReference type="PANTHER" id="PTHR33065:SF19">
    <property type="entry name" value="OS11G0130700 PROTEIN"/>
    <property type="match status" value="1"/>
</dbReference>
<gene>
    <name evidence="2" type="primary">gb16619</name>
    <name evidence="2" type="ORF">PR202_gb16619</name>
</gene>
<sequence length="180" mass="20452">MTGPKRGISMRGEVLIEYDMRIKKEEHQDDLQLIDGVSAYDKPSILGCHPFVKHIHGVGGAVDITLAMFYWAVEATIQVDTTRVNGSGSRLLLSSFVSGLEEEIRLFHGSVRQLPERFVLSTVLDTWMHLKFKFGDERGSHTNEFERCASFKARQHGCASQQIKLDDEDYIMVKVTWSTF</sequence>
<accession>A0AAV5F0T3</accession>
<name>A0AAV5F0T3_ELECO</name>
<protein>
    <recommendedName>
        <fullName evidence="1">DUF6598 domain-containing protein</fullName>
    </recommendedName>
</protein>
<reference evidence="2" key="1">
    <citation type="journal article" date="2018" name="DNA Res.">
        <title>Multiple hybrid de novo genome assembly of finger millet, an orphan allotetraploid crop.</title>
        <authorList>
            <person name="Hatakeyama M."/>
            <person name="Aluri S."/>
            <person name="Balachadran M.T."/>
            <person name="Sivarajan S.R."/>
            <person name="Patrignani A."/>
            <person name="Gruter S."/>
            <person name="Poveda L."/>
            <person name="Shimizu-Inatsugi R."/>
            <person name="Baeten J."/>
            <person name="Francoijs K.J."/>
            <person name="Nataraja K.N."/>
            <person name="Reddy Y.A.N."/>
            <person name="Phadnis S."/>
            <person name="Ravikumar R.L."/>
            <person name="Schlapbach R."/>
            <person name="Sreeman S.M."/>
            <person name="Shimizu K.K."/>
        </authorList>
    </citation>
    <scope>NUCLEOTIDE SEQUENCE</scope>
</reference>
<feature type="domain" description="DUF6598" evidence="1">
    <location>
        <begin position="1"/>
        <end position="168"/>
    </location>
</feature>
<keyword evidence="3" id="KW-1185">Reference proteome</keyword>
<evidence type="ECO:0000313" key="3">
    <source>
        <dbReference type="Proteomes" id="UP001054889"/>
    </source>
</evidence>
<comment type="caution">
    <text evidence="2">The sequence shown here is derived from an EMBL/GenBank/DDBJ whole genome shotgun (WGS) entry which is preliminary data.</text>
</comment>
<evidence type="ECO:0000313" key="2">
    <source>
        <dbReference type="EMBL" id="GJN28489.1"/>
    </source>
</evidence>
<dbReference type="PANTHER" id="PTHR33065">
    <property type="entry name" value="OS07G0486400 PROTEIN"/>
    <property type="match status" value="1"/>
</dbReference>
<dbReference type="Pfam" id="PF20241">
    <property type="entry name" value="DUF6598"/>
    <property type="match status" value="1"/>
</dbReference>
<dbReference type="EMBL" id="BQKI01000080">
    <property type="protein sequence ID" value="GJN28489.1"/>
    <property type="molecule type" value="Genomic_DNA"/>
</dbReference>